<dbReference type="Pfam" id="PF08239">
    <property type="entry name" value="SH3_3"/>
    <property type="match status" value="2"/>
</dbReference>
<keyword evidence="3" id="KW-1185">Reference proteome</keyword>
<name>A0ABZ2EWY3_9FIRM</name>
<dbReference type="Gene3D" id="2.30.30.40">
    <property type="entry name" value="SH3 Domains"/>
    <property type="match status" value="2"/>
</dbReference>
<gene>
    <name evidence="2" type="ORF">TEGL_23500</name>
</gene>
<dbReference type="PROSITE" id="PS51781">
    <property type="entry name" value="SH3B"/>
    <property type="match status" value="2"/>
</dbReference>
<dbReference type="Proteomes" id="UP001348492">
    <property type="component" value="Chromosome"/>
</dbReference>
<dbReference type="SMART" id="SM00287">
    <property type="entry name" value="SH3b"/>
    <property type="match status" value="2"/>
</dbReference>
<dbReference type="InterPro" id="IPR003646">
    <property type="entry name" value="SH3-like_bac-type"/>
</dbReference>
<dbReference type="EMBL" id="CP117523">
    <property type="protein sequence ID" value="WWD83930.1"/>
    <property type="molecule type" value="Genomic_DNA"/>
</dbReference>
<evidence type="ECO:0000259" key="1">
    <source>
        <dbReference type="PROSITE" id="PS51781"/>
    </source>
</evidence>
<feature type="domain" description="SH3b" evidence="1">
    <location>
        <begin position="95"/>
        <end position="157"/>
    </location>
</feature>
<dbReference type="PANTHER" id="PTHR37806">
    <property type="entry name" value="LMO0724 PROTEIN"/>
    <property type="match status" value="1"/>
</dbReference>
<proteinExistence type="predicted"/>
<reference evidence="2 3" key="1">
    <citation type="journal article" date="2023" name="PLoS ONE">
        <title>Genome-based metabolic and phylogenomic analysis of three Terrisporobacter species.</title>
        <authorList>
            <person name="Boer T."/>
            <person name="Bengelsdorf F.R."/>
            <person name="Bomeke M."/>
            <person name="Daniel R."/>
            <person name="Poehlein A."/>
        </authorList>
    </citation>
    <scope>NUCLEOTIDE SEQUENCE [LARGE SCALE GENOMIC DNA]</scope>
    <source>
        <strain evidence="2 3">DSM 1288</strain>
    </source>
</reference>
<dbReference type="PANTHER" id="PTHR37806:SF1">
    <property type="entry name" value="PEPTIDASE C39-LIKE DOMAIN-CONTAINING PROTEIN"/>
    <property type="match status" value="1"/>
</dbReference>
<feature type="domain" description="SH3b" evidence="1">
    <location>
        <begin position="33"/>
        <end position="94"/>
    </location>
</feature>
<dbReference type="RefSeq" id="WP_018590596.1">
    <property type="nucleotide sequence ID" value="NZ_CP117523.1"/>
</dbReference>
<evidence type="ECO:0000313" key="2">
    <source>
        <dbReference type="EMBL" id="WWD83930.1"/>
    </source>
</evidence>
<protein>
    <recommendedName>
        <fullName evidence="1">SH3b domain-containing protein</fullName>
    </recommendedName>
</protein>
<organism evidence="2 3">
    <name type="scientific">Terrisporobacter glycolicus ATCC 14880 = DSM 1288</name>
    <dbReference type="NCBI Taxonomy" id="1121315"/>
    <lineage>
        <taxon>Bacteria</taxon>
        <taxon>Bacillati</taxon>
        <taxon>Bacillota</taxon>
        <taxon>Clostridia</taxon>
        <taxon>Peptostreptococcales</taxon>
        <taxon>Peptostreptococcaceae</taxon>
        <taxon>Terrisporobacter</taxon>
    </lineage>
</organism>
<dbReference type="Gene3D" id="3.90.70.10">
    <property type="entry name" value="Cysteine proteinases"/>
    <property type="match status" value="1"/>
</dbReference>
<evidence type="ECO:0000313" key="3">
    <source>
        <dbReference type="Proteomes" id="UP001348492"/>
    </source>
</evidence>
<dbReference type="Pfam" id="PF13529">
    <property type="entry name" value="Peptidase_C39_2"/>
    <property type="match status" value="1"/>
</dbReference>
<accession>A0ABZ2EWY3</accession>
<sequence>MLKNNLQKIILIPTIISIVLISSVFHKNLTFAATLKVVNTNTLNVRSGAGTKYKVLGKLTKNTKISVISESKGWSKFTYNKKTAYVSSKYLINSITTKYVNAKSLNVRSGAGTKYKVLGKLKRNTKINVNSTSKGWSKFTYNGKAAYVNSEYLSNTKSVILNVPYISQYPDLPLGCEATSLAQLLQFKGVNVSKTTIAKKMKKSPNKNPSLGFVGSPYKNQPGIFQAIYPEALVSTAKKYRSNSEDITGASVKTLEKELRNGNPSVIWMSLNLATPQMGYWYPNTKDQIWVNKNLHVMTVTGVDDDNFYITDPAKGKYSVSKIKFESIYNKVGKKALVIR</sequence>
<dbReference type="InterPro" id="IPR039564">
    <property type="entry name" value="Peptidase_C39-like"/>
</dbReference>